<comment type="caution">
    <text evidence="1">The sequence shown here is derived from an EMBL/GenBank/DDBJ whole genome shotgun (WGS) entry which is preliminary data.</text>
</comment>
<evidence type="ECO:0000313" key="1">
    <source>
        <dbReference type="EMBL" id="KJE75563.1"/>
    </source>
</evidence>
<organism evidence="1 2">
    <name type="scientific">Ferrimicrobium acidiphilum DSM 19497</name>
    <dbReference type="NCBI Taxonomy" id="1121877"/>
    <lineage>
        <taxon>Bacteria</taxon>
        <taxon>Bacillati</taxon>
        <taxon>Actinomycetota</taxon>
        <taxon>Acidimicrobiia</taxon>
        <taxon>Acidimicrobiales</taxon>
        <taxon>Acidimicrobiaceae</taxon>
        <taxon>Ferrimicrobium</taxon>
    </lineage>
</organism>
<dbReference type="AlphaFoldDB" id="A0A0D8FQL0"/>
<reference evidence="1 2" key="1">
    <citation type="submission" date="2015-01" db="EMBL/GenBank/DDBJ databases">
        <title>Draft genome of the acidophilic iron oxidizer Ferrimicrobium acidiphilum strain T23.</title>
        <authorList>
            <person name="Poehlein A."/>
            <person name="Eisen S."/>
            <person name="Schloemann M."/>
            <person name="Johnson B.D."/>
            <person name="Daniel R."/>
            <person name="Muehling M."/>
        </authorList>
    </citation>
    <scope>NUCLEOTIDE SEQUENCE [LARGE SCALE GENOMIC DNA]</scope>
    <source>
        <strain evidence="1 2">T23</strain>
    </source>
</reference>
<dbReference type="Proteomes" id="UP000032336">
    <property type="component" value="Unassembled WGS sequence"/>
</dbReference>
<keyword evidence="2" id="KW-1185">Reference proteome</keyword>
<dbReference type="STRING" id="1121877.FEAC_27040"/>
<dbReference type="EMBL" id="JXUW01000036">
    <property type="protein sequence ID" value="KJE75563.1"/>
    <property type="molecule type" value="Genomic_DNA"/>
</dbReference>
<gene>
    <name evidence="1" type="ORF">FEAC_27040</name>
</gene>
<sequence>MFVKCFALLMQLARLVLGIGGCFGEVQFLEVPSLQLDARELSPQPFVQGRREVNIGHEIALNLPVKSGHMQLVAMFLLVFLSKFWRSIRLTALVDYVVRMARKTSSAGMMIDFEVSTIATESQIAFEGAGLGTWSRVDCIAITRSVVATSFPNYGCRQDLLQVPMLALMLWCRLRCNSGFEWVDILPERQSHCRGYAGKSGTAVRFVPV</sequence>
<name>A0A0D8FQL0_9ACTN</name>
<protein>
    <submittedName>
        <fullName evidence="1">Uncharacterized protein</fullName>
    </submittedName>
</protein>
<accession>A0A0D8FQL0</accession>
<proteinExistence type="predicted"/>
<evidence type="ECO:0000313" key="2">
    <source>
        <dbReference type="Proteomes" id="UP000032336"/>
    </source>
</evidence>